<reference evidence="1 2" key="1">
    <citation type="journal article" date="2014" name="Genome Announc.">
        <title>Complete Genome Sequences of Fish Pathogenic Weissella ceti Strains WS74 and WS105.</title>
        <authorList>
            <person name="Figueiredo H.C."/>
            <person name="Leal C.A."/>
            <person name="Dorella F.A."/>
            <person name="Carvalho A.F."/>
            <person name="Soares S.C."/>
            <person name="Pereira F.L."/>
            <person name="Azevedo V.A."/>
        </authorList>
    </citation>
    <scope>NUCLEOTIDE SEQUENCE [LARGE SCALE GENOMIC DNA]</scope>
    <source>
        <strain evidence="1 2">WS74</strain>
    </source>
</reference>
<dbReference type="EMBL" id="CP009223">
    <property type="protein sequence ID" value="AIM62848.1"/>
    <property type="molecule type" value="Genomic_DNA"/>
</dbReference>
<dbReference type="STRING" id="759620.WS105_0593"/>
<dbReference type="AlphaFoldDB" id="A0A075TVE7"/>
<accession>A0A075TVE7</accession>
<gene>
    <name evidence="1" type="ORF">WS74_0596</name>
</gene>
<dbReference type="PATRIC" id="fig|759620.7.peg.576"/>
<reference evidence="2" key="2">
    <citation type="submission" date="2014-08" db="EMBL/GenBank/DDBJ databases">
        <title>Complete genome of Weissella ceti strain WS74 isolated from diseased rainbow trout in Brazil.</title>
        <authorList>
            <person name="Figueiredo H.C.P."/>
            <person name="Leal C.A.G."/>
            <person name="Pereira F.L."/>
            <person name="Soares S.C."/>
            <person name="Dorella F.A."/>
            <person name="Carvalho A.F."/>
            <person name="Azevedo V.A.C."/>
        </authorList>
    </citation>
    <scope>NUCLEOTIDE SEQUENCE [LARGE SCALE GENOMIC DNA]</scope>
    <source>
        <strain evidence="2">WS74</strain>
    </source>
</reference>
<proteinExistence type="predicted"/>
<keyword evidence="2" id="KW-1185">Reference proteome</keyword>
<dbReference type="RefSeq" id="WP_009765306.1">
    <property type="nucleotide sequence ID" value="NZ_CP009223.1"/>
</dbReference>
<dbReference type="Proteomes" id="UP000029079">
    <property type="component" value="Chromosome"/>
</dbReference>
<dbReference type="KEGG" id="wct:WS74_0596"/>
<evidence type="ECO:0000313" key="1">
    <source>
        <dbReference type="EMBL" id="AIM62848.1"/>
    </source>
</evidence>
<organism evidence="1 2">
    <name type="scientific">Weissella ceti</name>
    <dbReference type="NCBI Taxonomy" id="759620"/>
    <lineage>
        <taxon>Bacteria</taxon>
        <taxon>Bacillati</taxon>
        <taxon>Bacillota</taxon>
        <taxon>Bacilli</taxon>
        <taxon>Lactobacillales</taxon>
        <taxon>Lactobacillaceae</taxon>
        <taxon>Weissella</taxon>
    </lineage>
</organism>
<evidence type="ECO:0000313" key="2">
    <source>
        <dbReference type="Proteomes" id="UP000029079"/>
    </source>
</evidence>
<dbReference type="OrthoDB" id="2148353at2"/>
<dbReference type="KEGG" id="wci:WS105_0593"/>
<protein>
    <submittedName>
        <fullName evidence="1">Uncharacterized protein</fullName>
    </submittedName>
</protein>
<dbReference type="KEGG" id="wce:WS08_0595"/>
<sequence>MRFFSNLFSGVSASFKAWRNQMVHLKLSVKKLTTATSNLQAAVPELEEFSKDMERSSRKLAYKNKPHLDRINEANDRIQANLTEIQNILSRKKSK</sequence>
<name>A0A075TVE7_9LACO</name>